<dbReference type="AlphaFoldDB" id="A0A6A3JMY8"/>
<dbReference type="Proteomes" id="UP000429523">
    <property type="component" value="Unassembled WGS sequence"/>
</dbReference>
<feature type="compositionally biased region" description="Polar residues" evidence="1">
    <location>
        <begin position="81"/>
        <end position="90"/>
    </location>
</feature>
<evidence type="ECO:0000313" key="3">
    <source>
        <dbReference type="EMBL" id="KAE8993534.1"/>
    </source>
</evidence>
<evidence type="ECO:0000313" key="13">
    <source>
        <dbReference type="Proteomes" id="UP000437068"/>
    </source>
</evidence>
<dbReference type="Proteomes" id="UP000441208">
    <property type="component" value="Unassembled WGS sequence"/>
</dbReference>
<dbReference type="Proteomes" id="UP000437068">
    <property type="component" value="Unassembled WGS sequence"/>
</dbReference>
<comment type="caution">
    <text evidence="3">The sequence shown here is derived from an EMBL/GenBank/DDBJ whole genome shotgun (WGS) entry which is preliminary data.</text>
</comment>
<dbReference type="Proteomes" id="UP000433483">
    <property type="component" value="Unassembled WGS sequence"/>
</dbReference>
<evidence type="ECO:0000313" key="18">
    <source>
        <dbReference type="Proteomes" id="UP000476176"/>
    </source>
</evidence>
<evidence type="ECO:0000313" key="14">
    <source>
        <dbReference type="Proteomes" id="UP000440367"/>
    </source>
</evidence>
<evidence type="ECO:0000313" key="4">
    <source>
        <dbReference type="EMBL" id="KAE9092853.1"/>
    </source>
</evidence>
<evidence type="ECO:0000313" key="12">
    <source>
        <dbReference type="Proteomes" id="UP000433483"/>
    </source>
</evidence>
<evidence type="ECO:0000313" key="6">
    <source>
        <dbReference type="EMBL" id="KAE9124321.1"/>
    </source>
</evidence>
<gene>
    <name evidence="10" type="ORF">PF001_g17514</name>
    <name evidence="9" type="ORF">PF002_g19514</name>
    <name evidence="7" type="ORF">PF004_g28627</name>
    <name evidence="8" type="ORF">PF005_g12757</name>
    <name evidence="6" type="ORF">PF006_g17215</name>
    <name evidence="4" type="ORF">PF007_g18325</name>
    <name evidence="2" type="ORF">PF009_g19289</name>
    <name evidence="5" type="ORF">PF010_g17675</name>
    <name evidence="3" type="ORF">PF011_g17097</name>
</gene>
<protein>
    <submittedName>
        <fullName evidence="3">Uncharacterized protein</fullName>
    </submittedName>
</protein>
<dbReference type="Proteomes" id="UP000440367">
    <property type="component" value="Unassembled WGS sequence"/>
</dbReference>
<accession>A0A6A3JMY8</accession>
<dbReference type="EMBL" id="QXGB01000685">
    <property type="protein sequence ID" value="KAE9207083.1"/>
    <property type="molecule type" value="Genomic_DNA"/>
</dbReference>
<dbReference type="Proteomes" id="UP000488956">
    <property type="component" value="Unassembled WGS sequence"/>
</dbReference>
<evidence type="ECO:0000313" key="15">
    <source>
        <dbReference type="Proteomes" id="UP000440732"/>
    </source>
</evidence>
<proteinExistence type="predicted"/>
<evidence type="ECO:0000313" key="11">
    <source>
        <dbReference type="Proteomes" id="UP000429523"/>
    </source>
</evidence>
<feature type="region of interest" description="Disordered" evidence="1">
    <location>
        <begin position="63"/>
        <end position="105"/>
    </location>
</feature>
<evidence type="ECO:0000313" key="8">
    <source>
        <dbReference type="EMBL" id="KAE9207083.1"/>
    </source>
</evidence>
<dbReference type="OrthoDB" id="104968at2759"/>
<dbReference type="EMBL" id="QXGE01001273">
    <property type="protein sequence ID" value="KAE9295015.1"/>
    <property type="molecule type" value="Genomic_DNA"/>
</dbReference>
<name>A0A6A3JMY8_9STRA</name>
<dbReference type="EMBL" id="QXGD01001356">
    <property type="protein sequence ID" value="KAE9208066.1"/>
    <property type="molecule type" value="Genomic_DNA"/>
</dbReference>
<evidence type="ECO:0000313" key="7">
    <source>
        <dbReference type="EMBL" id="KAE9168030.1"/>
    </source>
</evidence>
<evidence type="ECO:0000313" key="2">
    <source>
        <dbReference type="EMBL" id="KAE8930619.1"/>
    </source>
</evidence>
<evidence type="ECO:0000313" key="16">
    <source>
        <dbReference type="Proteomes" id="UP000441208"/>
    </source>
</evidence>
<dbReference type="EMBL" id="QXFZ01001307">
    <property type="protein sequence ID" value="KAE9092853.1"/>
    <property type="molecule type" value="Genomic_DNA"/>
</dbReference>
<dbReference type="EMBL" id="QXGC01004729">
    <property type="protein sequence ID" value="KAE9168030.1"/>
    <property type="molecule type" value="Genomic_DNA"/>
</dbReference>
<organism evidence="3 17">
    <name type="scientific">Phytophthora fragariae</name>
    <dbReference type="NCBI Taxonomy" id="53985"/>
    <lineage>
        <taxon>Eukaryota</taxon>
        <taxon>Sar</taxon>
        <taxon>Stramenopiles</taxon>
        <taxon>Oomycota</taxon>
        <taxon>Peronosporomycetes</taxon>
        <taxon>Peronosporales</taxon>
        <taxon>Peronosporaceae</taxon>
        <taxon>Phytophthora</taxon>
    </lineage>
</organism>
<evidence type="ECO:0000313" key="19">
    <source>
        <dbReference type="Proteomes" id="UP000488956"/>
    </source>
</evidence>
<evidence type="ECO:0000313" key="17">
    <source>
        <dbReference type="Proteomes" id="UP000460718"/>
    </source>
</evidence>
<dbReference type="EMBL" id="QXGA01001253">
    <property type="protein sequence ID" value="KAE9124321.1"/>
    <property type="molecule type" value="Genomic_DNA"/>
</dbReference>
<dbReference type="Proteomes" id="UP000476176">
    <property type="component" value="Unassembled WGS sequence"/>
</dbReference>
<dbReference type="EMBL" id="QXFX01001296">
    <property type="protein sequence ID" value="KAE9092921.1"/>
    <property type="molecule type" value="Genomic_DNA"/>
</dbReference>
<evidence type="ECO:0000313" key="9">
    <source>
        <dbReference type="EMBL" id="KAE9208066.1"/>
    </source>
</evidence>
<evidence type="ECO:0000256" key="1">
    <source>
        <dbReference type="SAM" id="MobiDB-lite"/>
    </source>
</evidence>
<keyword evidence="12" id="KW-1185">Reference proteome</keyword>
<dbReference type="Proteomes" id="UP000460718">
    <property type="component" value="Unassembled WGS sequence"/>
</dbReference>
<evidence type="ECO:0000313" key="5">
    <source>
        <dbReference type="EMBL" id="KAE9092921.1"/>
    </source>
</evidence>
<evidence type="ECO:0000313" key="10">
    <source>
        <dbReference type="EMBL" id="KAE9295015.1"/>
    </source>
</evidence>
<reference evidence="17 18" key="1">
    <citation type="submission" date="2018-09" db="EMBL/GenBank/DDBJ databases">
        <title>Genomic investigation of the strawberry pathogen Phytophthora fragariae indicates pathogenicity is determined by transcriptional variation in three key races.</title>
        <authorList>
            <person name="Adams T.M."/>
            <person name="Armitage A.D."/>
            <person name="Sobczyk M.K."/>
            <person name="Bates H.J."/>
            <person name="Dunwell J.M."/>
            <person name="Nellist C.F."/>
            <person name="Harrison R.J."/>
        </authorList>
    </citation>
    <scope>NUCLEOTIDE SEQUENCE [LARGE SCALE GENOMIC DNA]</scope>
    <source>
        <strain evidence="10 13">A4</strain>
        <strain evidence="9 14">BC-1</strain>
        <strain evidence="7 18">BC-23</strain>
        <strain evidence="8 12">NOV-27</strain>
        <strain evidence="6 15">NOV-5</strain>
        <strain evidence="4 16">NOV-71</strain>
        <strain evidence="2 11">NOV-9</strain>
        <strain evidence="5 19">ONT-3</strain>
        <strain evidence="3 17">SCRP245</strain>
    </source>
</reference>
<dbReference type="EMBL" id="QXFW01001270">
    <property type="protein sequence ID" value="KAE8993534.1"/>
    <property type="molecule type" value="Genomic_DNA"/>
</dbReference>
<dbReference type="EMBL" id="QXGF01001353">
    <property type="protein sequence ID" value="KAE8930619.1"/>
    <property type="molecule type" value="Genomic_DNA"/>
</dbReference>
<sequence length="153" mass="16003">MGQAADDASRAVPPFPPASGDLVLTAASLDVPASYVALAQTVYATPATTQTELDARTSALALPHSETPGPPVAHGVVAASARSQDSQRVGNQKKKKANTGDATKQPSFAWTTAAADALLWSRFETLKHRFQGTRSAKQLAAARMLVTAETYLV</sequence>
<dbReference type="Proteomes" id="UP000440732">
    <property type="component" value="Unassembled WGS sequence"/>
</dbReference>